<name>A0A9X4AWU3_9BACT</name>
<dbReference type="PANTHER" id="PTHR43639:SF1">
    <property type="entry name" value="SHORT-CHAIN DEHYDROGENASE_REDUCTASE FAMILY PROTEIN"/>
    <property type="match status" value="1"/>
</dbReference>
<proteinExistence type="inferred from homology"/>
<protein>
    <submittedName>
        <fullName evidence="4">Glucose 1-dehydrogenase</fullName>
        <ecNumber evidence="4">1.1.1.47</ecNumber>
    </submittedName>
</protein>
<dbReference type="NCBIfam" id="NF005559">
    <property type="entry name" value="PRK07231.1"/>
    <property type="match status" value="1"/>
</dbReference>
<dbReference type="GO" id="GO:0047936">
    <property type="term" value="F:glucose 1-dehydrogenase [NAD(P)+] activity"/>
    <property type="evidence" value="ECO:0007669"/>
    <property type="project" value="UniProtKB-EC"/>
</dbReference>
<evidence type="ECO:0000256" key="2">
    <source>
        <dbReference type="ARBA" id="ARBA00023002"/>
    </source>
</evidence>
<dbReference type="PANTHER" id="PTHR43639">
    <property type="entry name" value="OXIDOREDUCTASE, SHORT-CHAIN DEHYDROGENASE/REDUCTASE FAMILY (AFU_ORTHOLOGUE AFUA_5G02870)"/>
    <property type="match status" value="1"/>
</dbReference>
<keyword evidence="2 4" id="KW-0560">Oxidoreductase</keyword>
<evidence type="ECO:0000256" key="1">
    <source>
        <dbReference type="ARBA" id="ARBA00006484"/>
    </source>
</evidence>
<reference evidence="4 5" key="1">
    <citation type="submission" date="2021-04" db="EMBL/GenBank/DDBJ databases">
        <title>Genome analysis of Polyangium sp.</title>
        <authorList>
            <person name="Li Y."/>
            <person name="Wang J."/>
        </authorList>
    </citation>
    <scope>NUCLEOTIDE SEQUENCE [LARGE SCALE GENOMIC DNA]</scope>
    <source>
        <strain evidence="4 5">SDU14</strain>
    </source>
</reference>
<dbReference type="PRINTS" id="PR00081">
    <property type="entry name" value="GDHRDH"/>
</dbReference>
<keyword evidence="5" id="KW-1185">Reference proteome</keyword>
<dbReference type="EMBL" id="JAGTJJ010000057">
    <property type="protein sequence ID" value="MDC3987728.1"/>
    <property type="molecule type" value="Genomic_DNA"/>
</dbReference>
<dbReference type="RefSeq" id="WP_272427274.1">
    <property type="nucleotide sequence ID" value="NZ_JAGTJJ010000057.1"/>
</dbReference>
<accession>A0A9X4AWU3</accession>
<organism evidence="4 5">
    <name type="scientific">Polyangium jinanense</name>
    <dbReference type="NCBI Taxonomy" id="2829994"/>
    <lineage>
        <taxon>Bacteria</taxon>
        <taxon>Pseudomonadati</taxon>
        <taxon>Myxococcota</taxon>
        <taxon>Polyangia</taxon>
        <taxon>Polyangiales</taxon>
        <taxon>Polyangiaceae</taxon>
        <taxon>Polyangium</taxon>
    </lineage>
</organism>
<comment type="caution">
    <text evidence="4">The sequence shown here is derived from an EMBL/GenBank/DDBJ whole genome shotgun (WGS) entry which is preliminary data.</text>
</comment>
<evidence type="ECO:0000313" key="4">
    <source>
        <dbReference type="EMBL" id="MDC3987728.1"/>
    </source>
</evidence>
<dbReference type="SUPFAM" id="SSF51735">
    <property type="entry name" value="NAD(P)-binding Rossmann-fold domains"/>
    <property type="match status" value="1"/>
</dbReference>
<dbReference type="InterPro" id="IPR002347">
    <property type="entry name" value="SDR_fam"/>
</dbReference>
<dbReference type="InterPro" id="IPR020904">
    <property type="entry name" value="Sc_DH/Rdtase_CS"/>
</dbReference>
<sequence length="319" mass="33727">MILDVFRMNDKVAIVTGASRGIGRGSAIALAEAGADVVLAARRADVLEEAAKEVRARGRRALVVPTDVTAGAELDRLLARTLEEFGRLDVLVNNAGGYPPRIAVALSDEEMLESYQFNVVSALHLSRSAAPHLARTRGAIVNISSAMSHCVDTGFVAYGAAKAALNHMTRLLAHEWAPRVRVNALAVGATMTDALEAFVGAGDMLDKMTAKTPMGRLATPEDIAASVLFLASPASSWITGKILEVDGGATASTWPYPMPGGLEDISQQKASKRPGLSNKPRLSEIRNRNAYAPGASIKLRVFCDTNGVGGALRCRRPSV</sequence>
<dbReference type="InterPro" id="IPR036291">
    <property type="entry name" value="NAD(P)-bd_dom_sf"/>
</dbReference>
<comment type="similarity">
    <text evidence="1">Belongs to the short-chain dehydrogenases/reductases (SDR) family.</text>
</comment>
<evidence type="ECO:0000256" key="3">
    <source>
        <dbReference type="SAM" id="MobiDB-lite"/>
    </source>
</evidence>
<dbReference type="CDD" id="cd05233">
    <property type="entry name" value="SDR_c"/>
    <property type="match status" value="1"/>
</dbReference>
<evidence type="ECO:0000313" key="5">
    <source>
        <dbReference type="Proteomes" id="UP001151081"/>
    </source>
</evidence>
<dbReference type="Gene3D" id="3.40.50.720">
    <property type="entry name" value="NAD(P)-binding Rossmann-like Domain"/>
    <property type="match status" value="1"/>
</dbReference>
<dbReference type="FunFam" id="3.40.50.720:FF:000084">
    <property type="entry name" value="Short-chain dehydrogenase reductase"/>
    <property type="match status" value="1"/>
</dbReference>
<gene>
    <name evidence="4" type="ORF">KEG57_45100</name>
</gene>
<dbReference type="AlphaFoldDB" id="A0A9X4AWU3"/>
<dbReference type="PROSITE" id="PS00061">
    <property type="entry name" value="ADH_SHORT"/>
    <property type="match status" value="1"/>
</dbReference>
<dbReference type="Proteomes" id="UP001151081">
    <property type="component" value="Unassembled WGS sequence"/>
</dbReference>
<dbReference type="Pfam" id="PF13561">
    <property type="entry name" value="adh_short_C2"/>
    <property type="match status" value="1"/>
</dbReference>
<dbReference type="PRINTS" id="PR00080">
    <property type="entry name" value="SDRFAMILY"/>
</dbReference>
<dbReference type="EC" id="1.1.1.47" evidence="4"/>
<feature type="region of interest" description="Disordered" evidence="3">
    <location>
        <begin position="260"/>
        <end position="280"/>
    </location>
</feature>